<dbReference type="GO" id="GO:0016709">
    <property type="term" value="F:oxidoreductase activity, acting on paired donors, with incorporation or reduction of molecular oxygen, NAD(P)H as one donor, and incorporation of one atom of oxygen"/>
    <property type="evidence" value="ECO:0007669"/>
    <property type="project" value="UniProtKB-ARBA"/>
</dbReference>
<organism evidence="6 7">
    <name type="scientific">Actinacidiphila alni</name>
    <dbReference type="NCBI Taxonomy" id="380248"/>
    <lineage>
        <taxon>Bacteria</taxon>
        <taxon>Bacillati</taxon>
        <taxon>Actinomycetota</taxon>
        <taxon>Actinomycetes</taxon>
        <taxon>Kitasatosporales</taxon>
        <taxon>Streptomycetaceae</taxon>
        <taxon>Actinacidiphila</taxon>
    </lineage>
</organism>
<reference evidence="6 7" key="1">
    <citation type="submission" date="2016-10" db="EMBL/GenBank/DDBJ databases">
        <authorList>
            <person name="de Groot N.N."/>
        </authorList>
    </citation>
    <scope>NUCLEOTIDE SEQUENCE [LARGE SCALE GENOMIC DNA]</scope>
    <source>
        <strain evidence="6 7">CGMCC 4.3510</strain>
    </source>
</reference>
<evidence type="ECO:0000256" key="2">
    <source>
        <dbReference type="ARBA" id="ARBA00022630"/>
    </source>
</evidence>
<proteinExistence type="predicted"/>
<evidence type="ECO:0000313" key="6">
    <source>
        <dbReference type="EMBL" id="SFF41308.1"/>
    </source>
</evidence>
<feature type="region of interest" description="Disordered" evidence="4">
    <location>
        <begin position="402"/>
        <end position="425"/>
    </location>
</feature>
<protein>
    <submittedName>
        <fullName evidence="6">2-polyprenyl-6-methoxyphenol hydroxylase</fullName>
    </submittedName>
</protein>
<dbReference type="OrthoDB" id="8670884at2"/>
<feature type="domain" description="FAD-binding" evidence="5">
    <location>
        <begin position="12"/>
        <end position="351"/>
    </location>
</feature>
<dbReference type="PANTHER" id="PTHR43004">
    <property type="entry name" value="TRK SYSTEM POTASSIUM UPTAKE PROTEIN"/>
    <property type="match status" value="1"/>
</dbReference>
<dbReference type="PANTHER" id="PTHR43004:SF19">
    <property type="entry name" value="BINDING MONOOXYGENASE, PUTATIVE (JCVI)-RELATED"/>
    <property type="match status" value="1"/>
</dbReference>
<keyword evidence="3" id="KW-0274">FAD</keyword>
<dbReference type="Pfam" id="PF01494">
    <property type="entry name" value="FAD_binding_3"/>
    <property type="match status" value="1"/>
</dbReference>
<evidence type="ECO:0000259" key="5">
    <source>
        <dbReference type="Pfam" id="PF01494"/>
    </source>
</evidence>
<dbReference type="RefSeq" id="WP_093715420.1">
    <property type="nucleotide sequence ID" value="NZ_FONG01000013.1"/>
</dbReference>
<sequence>MEANTTDDAASCEVLVVGAGPTGLLAAEELVRRGVTVRLIERSTERSTQSRALVVGARTLEVLDDLGLAEEAVRRGRILHRIDVHPGRDDVVPLELDGIDSPFPFALSLPQPEVVDLLESAAVKRGAVVERGTELVACRQDANGVTAELRMPDGSGQQVRADWLIACDGAHSDVRRAAGVTADHRDLHRAFLLADVAADWDLPQDRLHPWLSGHGILVLLPLPETGCWRVIADIPAGGDAPEPDEDMLARLLAERTPLPHPEHAVSRVDWLSRFEVRESLAGHYRQGRILLAGDAAHTHSPVGGQGMNVGLQDAHNLAWKLALVTHGQAGARLLDSYEQERRPVADRVLHATARATKVATLHAPAARTLRHQALRLISRADPVRHRLALGVTELFVDYEHSPQVDHDDHDHGSGAGRPGAGDLSPDAFVHDGTGFTTLRHCLRGSDHALLVLLGYEDDQETITDVTHAAQEAVGDFGVVLAVSRTRDRGDLSRSLLGDRHGACHRAFGASGPGLCLIRPDRFIAHRSRGWDMAGVRERLAALSR</sequence>
<dbReference type="InterPro" id="IPR002938">
    <property type="entry name" value="FAD-bd"/>
</dbReference>
<feature type="compositionally biased region" description="Basic and acidic residues" evidence="4">
    <location>
        <begin position="402"/>
        <end position="412"/>
    </location>
</feature>
<accession>A0A1I2II34</accession>
<comment type="cofactor">
    <cofactor evidence="1">
        <name>FAD</name>
        <dbReference type="ChEBI" id="CHEBI:57692"/>
    </cofactor>
</comment>
<evidence type="ECO:0000256" key="4">
    <source>
        <dbReference type="SAM" id="MobiDB-lite"/>
    </source>
</evidence>
<gene>
    <name evidence="6" type="ORF">SAMN05216251_113175</name>
</gene>
<dbReference type="Gene3D" id="3.40.30.120">
    <property type="match status" value="1"/>
</dbReference>
<dbReference type="Proteomes" id="UP000199323">
    <property type="component" value="Unassembled WGS sequence"/>
</dbReference>
<dbReference type="PRINTS" id="PR00420">
    <property type="entry name" value="RNGMNOXGNASE"/>
</dbReference>
<dbReference type="InterPro" id="IPR050641">
    <property type="entry name" value="RIFMO-like"/>
</dbReference>
<keyword evidence="7" id="KW-1185">Reference proteome</keyword>
<evidence type="ECO:0000256" key="3">
    <source>
        <dbReference type="ARBA" id="ARBA00022827"/>
    </source>
</evidence>
<keyword evidence="2" id="KW-0285">Flavoprotein</keyword>
<dbReference type="EMBL" id="FONG01000013">
    <property type="protein sequence ID" value="SFF41308.1"/>
    <property type="molecule type" value="Genomic_DNA"/>
</dbReference>
<evidence type="ECO:0000313" key="7">
    <source>
        <dbReference type="Proteomes" id="UP000199323"/>
    </source>
</evidence>
<evidence type="ECO:0000256" key="1">
    <source>
        <dbReference type="ARBA" id="ARBA00001974"/>
    </source>
</evidence>
<dbReference type="InterPro" id="IPR036188">
    <property type="entry name" value="FAD/NAD-bd_sf"/>
</dbReference>
<dbReference type="Gene3D" id="3.30.70.2450">
    <property type="match status" value="1"/>
</dbReference>
<dbReference type="SUPFAM" id="SSF51905">
    <property type="entry name" value="FAD/NAD(P)-binding domain"/>
    <property type="match status" value="1"/>
</dbReference>
<dbReference type="Gene3D" id="3.50.50.60">
    <property type="entry name" value="FAD/NAD(P)-binding domain"/>
    <property type="match status" value="1"/>
</dbReference>
<dbReference type="AlphaFoldDB" id="A0A1I2II34"/>
<name>A0A1I2II34_9ACTN</name>
<dbReference type="GO" id="GO:0071949">
    <property type="term" value="F:FAD binding"/>
    <property type="evidence" value="ECO:0007669"/>
    <property type="project" value="InterPro"/>
</dbReference>
<dbReference type="STRING" id="380248.SAMN05216251_113175"/>